<keyword evidence="9" id="KW-1185">Reference proteome</keyword>
<dbReference type="Gene3D" id="3.30.465.10">
    <property type="match status" value="2"/>
</dbReference>
<proteinExistence type="inferred from homology"/>
<keyword evidence="3" id="KW-0285">Flavoprotein</keyword>
<evidence type="ECO:0000256" key="1">
    <source>
        <dbReference type="ARBA" id="ARBA00001974"/>
    </source>
</evidence>
<accession>A0A218Z7G4</accession>
<dbReference type="OrthoDB" id="9983560at2759"/>
<dbReference type="PANTHER" id="PTHR42973:SF39">
    <property type="entry name" value="FAD-BINDING PCMH-TYPE DOMAIN-CONTAINING PROTEIN"/>
    <property type="match status" value="1"/>
</dbReference>
<dbReference type="InterPro" id="IPR050416">
    <property type="entry name" value="FAD-linked_Oxidoreductase"/>
</dbReference>
<feature type="signal peptide" evidence="6">
    <location>
        <begin position="1"/>
        <end position="18"/>
    </location>
</feature>
<evidence type="ECO:0000256" key="3">
    <source>
        <dbReference type="ARBA" id="ARBA00022630"/>
    </source>
</evidence>
<keyword evidence="6" id="KW-0732">Signal</keyword>
<name>A0A218Z7G4_9HELO</name>
<sequence>MKSHTLLPLVISSILVAAAPQTYEQQGIAPAGCRKLSTDADWPAPEVWAAAIPGVVPNSVKGTDKVTAGGVSDYRIRARSAQDVQNAVRFASQHNIRIAVITTGHDQVGRNDAASGLLIDLSLLRNVRLAESFTATTDGVPWANSTETNLIVPQEGVQAAVTFGPAVAGFPLNQIIAPSGLFSVTPFVHNVAVAGGWGQNGGYGPLTAQYGIGSDQWLEAKIVTPDGELRIANEVSNPDLFWAIRGGGGGTFGVVVEATWKVYPDVPITTMAFYVNSTRTGANASNFETGEHPMSKAMAYLMSEVPEMQKKGISGSFYVNPTSMRSFVIHPGCASGLEIANRFWGPILSEMSSFEDMTPFQTKAFHYQSYTEYFSSTYGPMPVVTANEPYGRGIIGFDSTLLAPEHLQSPDLTSAFRTTRGDYGVQVVTPGYKVGSGVEVAANPGWRRASALVVGMKDEAAGTSMDSLRELAPDMGAYINEVRVSSYPEAEAPELILPQQGSHTSKDWTNQFWGDNYPRLSALKKSIDPKMIFWVSPGINADHMIARDGRACIVDPYTQTSEIPPPLDRSVPANFTRDISFLFGQQERDLRTYPAPGTWLGLQNSTIN</sequence>
<dbReference type="GO" id="GO:0071949">
    <property type="term" value="F:FAD binding"/>
    <property type="evidence" value="ECO:0007669"/>
    <property type="project" value="InterPro"/>
</dbReference>
<evidence type="ECO:0000313" key="8">
    <source>
        <dbReference type="EMBL" id="OWP03126.1"/>
    </source>
</evidence>
<evidence type="ECO:0000256" key="5">
    <source>
        <dbReference type="ARBA" id="ARBA00023002"/>
    </source>
</evidence>
<comment type="caution">
    <text evidence="8">The sequence shown here is derived from an EMBL/GenBank/DDBJ whole genome shotgun (WGS) entry which is preliminary data.</text>
</comment>
<evidence type="ECO:0000256" key="6">
    <source>
        <dbReference type="SAM" id="SignalP"/>
    </source>
</evidence>
<dbReference type="InterPro" id="IPR012951">
    <property type="entry name" value="BBE"/>
</dbReference>
<dbReference type="GO" id="GO:0016491">
    <property type="term" value="F:oxidoreductase activity"/>
    <property type="evidence" value="ECO:0007669"/>
    <property type="project" value="UniProtKB-KW"/>
</dbReference>
<comment type="similarity">
    <text evidence="2">Belongs to the oxygen-dependent FAD-linked oxidoreductase family.</text>
</comment>
<dbReference type="STRING" id="503106.A0A218Z7G4"/>
<dbReference type="InterPro" id="IPR016166">
    <property type="entry name" value="FAD-bd_PCMH"/>
</dbReference>
<dbReference type="PROSITE" id="PS51387">
    <property type="entry name" value="FAD_PCMH"/>
    <property type="match status" value="1"/>
</dbReference>
<dbReference type="EMBL" id="MZNU01000196">
    <property type="protein sequence ID" value="OWP03126.1"/>
    <property type="molecule type" value="Genomic_DNA"/>
</dbReference>
<dbReference type="PANTHER" id="PTHR42973">
    <property type="entry name" value="BINDING OXIDOREDUCTASE, PUTATIVE (AFU_ORTHOLOGUE AFUA_1G17690)-RELATED"/>
    <property type="match status" value="1"/>
</dbReference>
<feature type="domain" description="FAD-binding PCMH-type" evidence="7">
    <location>
        <begin position="68"/>
        <end position="265"/>
    </location>
</feature>
<reference evidence="8 9" key="1">
    <citation type="submission" date="2017-04" db="EMBL/GenBank/DDBJ databases">
        <title>Draft genome sequence of Marssonina coronaria NL1: causal agent of apple blotch.</title>
        <authorList>
            <person name="Cheng Q."/>
        </authorList>
    </citation>
    <scope>NUCLEOTIDE SEQUENCE [LARGE SCALE GENOMIC DNA]</scope>
    <source>
        <strain evidence="8 9">NL1</strain>
    </source>
</reference>
<keyword evidence="5" id="KW-0560">Oxidoreductase</keyword>
<dbReference type="Pfam" id="PF08031">
    <property type="entry name" value="BBE"/>
    <property type="match status" value="1"/>
</dbReference>
<gene>
    <name evidence="8" type="ORF">B2J93_6765</name>
</gene>
<dbReference type="Pfam" id="PF01565">
    <property type="entry name" value="FAD_binding_4"/>
    <property type="match status" value="1"/>
</dbReference>
<dbReference type="AlphaFoldDB" id="A0A218Z7G4"/>
<evidence type="ECO:0000256" key="2">
    <source>
        <dbReference type="ARBA" id="ARBA00005466"/>
    </source>
</evidence>
<keyword evidence="4" id="KW-0274">FAD</keyword>
<dbReference type="InterPro" id="IPR016169">
    <property type="entry name" value="FAD-bd_PCMH_sub2"/>
</dbReference>
<evidence type="ECO:0000259" key="7">
    <source>
        <dbReference type="PROSITE" id="PS51387"/>
    </source>
</evidence>
<dbReference type="InterPro" id="IPR006094">
    <property type="entry name" value="Oxid_FAD_bind_N"/>
</dbReference>
<dbReference type="Proteomes" id="UP000242519">
    <property type="component" value="Unassembled WGS sequence"/>
</dbReference>
<dbReference type="InterPro" id="IPR036318">
    <property type="entry name" value="FAD-bd_PCMH-like_sf"/>
</dbReference>
<protein>
    <recommendedName>
        <fullName evidence="7">FAD-binding PCMH-type domain-containing protein</fullName>
    </recommendedName>
</protein>
<evidence type="ECO:0000256" key="4">
    <source>
        <dbReference type="ARBA" id="ARBA00022827"/>
    </source>
</evidence>
<evidence type="ECO:0000313" key="9">
    <source>
        <dbReference type="Proteomes" id="UP000242519"/>
    </source>
</evidence>
<dbReference type="SUPFAM" id="SSF56176">
    <property type="entry name" value="FAD-binding/transporter-associated domain-like"/>
    <property type="match status" value="1"/>
</dbReference>
<dbReference type="InParanoid" id="A0A218Z7G4"/>
<organism evidence="8 9">
    <name type="scientific">Diplocarpon coronariae</name>
    <dbReference type="NCBI Taxonomy" id="2795749"/>
    <lineage>
        <taxon>Eukaryota</taxon>
        <taxon>Fungi</taxon>
        <taxon>Dikarya</taxon>
        <taxon>Ascomycota</taxon>
        <taxon>Pezizomycotina</taxon>
        <taxon>Leotiomycetes</taxon>
        <taxon>Helotiales</taxon>
        <taxon>Drepanopezizaceae</taxon>
        <taxon>Diplocarpon</taxon>
    </lineage>
</organism>
<feature type="chain" id="PRO_5013030346" description="FAD-binding PCMH-type domain-containing protein" evidence="6">
    <location>
        <begin position="19"/>
        <end position="608"/>
    </location>
</feature>
<comment type="cofactor">
    <cofactor evidence="1">
        <name>FAD</name>
        <dbReference type="ChEBI" id="CHEBI:57692"/>
    </cofactor>
</comment>